<dbReference type="RefSeq" id="WP_314522384.1">
    <property type="nucleotide sequence ID" value="NZ_JBHUCH010000012.1"/>
</dbReference>
<protein>
    <submittedName>
        <fullName evidence="2">Uncharacterized protein</fullName>
    </submittedName>
</protein>
<feature type="compositionally biased region" description="Gly residues" evidence="1">
    <location>
        <begin position="54"/>
        <end position="63"/>
    </location>
</feature>
<name>A0ABW6CAL9_RAHSY</name>
<feature type="compositionally biased region" description="Polar residues" evidence="1">
    <location>
        <begin position="94"/>
        <end position="110"/>
    </location>
</feature>
<gene>
    <name evidence="2" type="ORF">ACFPK4_14730</name>
</gene>
<accession>A0ABW6CAL9</accession>
<evidence type="ECO:0000313" key="2">
    <source>
        <dbReference type="EMBL" id="MFD3224797.1"/>
    </source>
</evidence>
<evidence type="ECO:0000313" key="3">
    <source>
        <dbReference type="Proteomes" id="UP001598201"/>
    </source>
</evidence>
<comment type="caution">
    <text evidence="2">The sequence shown here is derived from an EMBL/GenBank/DDBJ whole genome shotgun (WGS) entry which is preliminary data.</text>
</comment>
<feature type="region of interest" description="Disordered" evidence="1">
    <location>
        <begin position="33"/>
        <end position="110"/>
    </location>
</feature>
<sequence>MSLFNNGDAYMDKHFFVCIFVLVAFSVGAADGGAGGKGADGGNGGSMSQPGKPGADGGRGSDGGSSDNSPGRAGCPGGTDPAENGTFYLPGTKEQCNPGPQDSTKSANFL</sequence>
<reference evidence="2 3" key="1">
    <citation type="submission" date="2024-09" db="EMBL/GenBank/DDBJ databases">
        <title>Genomes of Rahnella.</title>
        <authorList>
            <person name="Mnguni F.C."/>
            <person name="Shin G.Y."/>
            <person name="Coutinho T."/>
        </authorList>
    </citation>
    <scope>NUCLEOTIDE SEQUENCE [LARGE SCALE GENOMIC DNA]</scope>
    <source>
        <strain evidence="2 3">20WA0057</strain>
    </source>
</reference>
<organism evidence="2 3">
    <name type="scientific">Rahnella sp. (strain Y9602)</name>
    <dbReference type="NCBI Taxonomy" id="2703885"/>
    <lineage>
        <taxon>Bacteria</taxon>
        <taxon>Pseudomonadati</taxon>
        <taxon>Pseudomonadota</taxon>
        <taxon>Gammaproteobacteria</taxon>
        <taxon>Enterobacterales</taxon>
        <taxon>Yersiniaceae</taxon>
        <taxon>Rahnella</taxon>
    </lineage>
</organism>
<proteinExistence type="predicted"/>
<dbReference type="Proteomes" id="UP001598201">
    <property type="component" value="Unassembled WGS sequence"/>
</dbReference>
<evidence type="ECO:0000256" key="1">
    <source>
        <dbReference type="SAM" id="MobiDB-lite"/>
    </source>
</evidence>
<feature type="compositionally biased region" description="Gly residues" evidence="1">
    <location>
        <begin position="33"/>
        <end position="45"/>
    </location>
</feature>
<keyword evidence="3" id="KW-1185">Reference proteome</keyword>
<dbReference type="EMBL" id="JBHUCJ010000035">
    <property type="protein sequence ID" value="MFD3224797.1"/>
    <property type="molecule type" value="Genomic_DNA"/>
</dbReference>